<dbReference type="EMBL" id="JAEHFJ010000003">
    <property type="protein sequence ID" value="MBJ2173843.1"/>
    <property type="molecule type" value="Genomic_DNA"/>
</dbReference>
<keyword evidence="2" id="KW-1185">Reference proteome</keyword>
<reference evidence="1 2" key="1">
    <citation type="submission" date="2020-12" db="EMBL/GenBank/DDBJ databases">
        <title>Aureibaculum luteum sp. nov. and Aureibaculum flavum sp. nov., novel members of the family Flavobacteriaceae isolated from Antarctic intertidal sediments.</title>
        <authorList>
            <person name="He X."/>
            <person name="Zhang X."/>
        </authorList>
    </citation>
    <scope>NUCLEOTIDE SEQUENCE [LARGE SCALE GENOMIC DNA]</scope>
    <source>
        <strain evidence="1 2">A20</strain>
    </source>
</reference>
<protein>
    <submittedName>
        <fullName evidence="1">Uncharacterized protein</fullName>
    </submittedName>
</protein>
<dbReference type="Proteomes" id="UP000623301">
    <property type="component" value="Unassembled WGS sequence"/>
</dbReference>
<dbReference type="RefSeq" id="WP_198840623.1">
    <property type="nucleotide sequence ID" value="NZ_JAEHFJ010000003.1"/>
</dbReference>
<gene>
    <name evidence="1" type="ORF">JBL43_06305</name>
</gene>
<comment type="caution">
    <text evidence="1">The sequence shown here is derived from an EMBL/GenBank/DDBJ whole genome shotgun (WGS) entry which is preliminary data.</text>
</comment>
<proteinExistence type="predicted"/>
<organism evidence="1 2">
    <name type="scientific">Aureibaculum flavum</name>
    <dbReference type="NCBI Taxonomy" id="2795986"/>
    <lineage>
        <taxon>Bacteria</taxon>
        <taxon>Pseudomonadati</taxon>
        <taxon>Bacteroidota</taxon>
        <taxon>Flavobacteriia</taxon>
        <taxon>Flavobacteriales</taxon>
        <taxon>Flavobacteriaceae</taxon>
        <taxon>Aureibaculum</taxon>
    </lineage>
</organism>
<sequence length="271" mass="31826">MILKLLIPIVFLSTLFQCHPERAPDRPTTQHENAISVEKEMGLGLLSISFKKSLKLYKNPNDSVIFDQLDFIKDSHPETRGRLLFESKITLTPYRMHSGDSDTMAQDHINRGLVRFGPELLFRVLEKTDTYFKIIIDENTFETAYLKIDPNYALYTELSQVYANSCSNCPGSNYNPDFYIYETWENYFKRLQFITIKGLDIYTNPDGIILLERNNEDFLPFQVTELKGDWIKVKKAKLYASYFDDKINYNGWVRWKNNMDILVDITEQTYE</sequence>
<evidence type="ECO:0000313" key="2">
    <source>
        <dbReference type="Proteomes" id="UP000623301"/>
    </source>
</evidence>
<evidence type="ECO:0000313" key="1">
    <source>
        <dbReference type="EMBL" id="MBJ2173843.1"/>
    </source>
</evidence>
<name>A0ABS0WPF4_9FLAO</name>
<accession>A0ABS0WPF4</accession>